<dbReference type="InterPro" id="IPR022288">
    <property type="entry name" value="VPDSG_CTERM"/>
</dbReference>
<dbReference type="Pfam" id="PF13448">
    <property type="entry name" value="DUF4114"/>
    <property type="match status" value="1"/>
</dbReference>
<dbReference type="EMBL" id="SDHX01000001">
    <property type="protein sequence ID" value="RXK56670.1"/>
    <property type="molecule type" value="Genomic_DNA"/>
</dbReference>
<reference evidence="4 5" key="1">
    <citation type="submission" date="2019-01" db="EMBL/GenBank/DDBJ databases">
        <title>Lacunisphaera sp. strain TWA-58.</title>
        <authorList>
            <person name="Chen W.-M."/>
        </authorList>
    </citation>
    <scope>NUCLEOTIDE SEQUENCE [LARGE SCALE GENOMIC DNA]</scope>
    <source>
        <strain evidence="4 5">TWA-58</strain>
    </source>
</reference>
<feature type="domain" description="VPDSG-CTERM protein sorting" evidence="3">
    <location>
        <begin position="208"/>
        <end position="233"/>
    </location>
</feature>
<dbReference type="Pfam" id="PF18205">
    <property type="entry name" value="VPDSG-CTERM"/>
    <property type="match status" value="1"/>
</dbReference>
<feature type="signal peptide" evidence="1">
    <location>
        <begin position="1"/>
        <end position="29"/>
    </location>
</feature>
<keyword evidence="5" id="KW-1185">Reference proteome</keyword>
<dbReference type="AlphaFoldDB" id="A0A4Q1CCB8"/>
<proteinExistence type="predicted"/>
<feature type="domain" description="DUF4114" evidence="2">
    <location>
        <begin position="138"/>
        <end position="203"/>
    </location>
</feature>
<dbReference type="OrthoDB" id="457055at2"/>
<evidence type="ECO:0000313" key="5">
    <source>
        <dbReference type="Proteomes" id="UP000290218"/>
    </source>
</evidence>
<gene>
    <name evidence="4" type="ORF">ESB00_12610</name>
</gene>
<dbReference type="InterPro" id="IPR025193">
    <property type="entry name" value="DUF4114"/>
</dbReference>
<evidence type="ECO:0000256" key="1">
    <source>
        <dbReference type="SAM" id="SignalP"/>
    </source>
</evidence>
<feature type="chain" id="PRO_5020664136" evidence="1">
    <location>
        <begin position="30"/>
        <end position="234"/>
    </location>
</feature>
<sequence length="234" mass="24981">MGCYNRTKMKNFKLLSLALALATGTSLSAATILTSGSWDGANKNLNHYFAAWGVGLDVNADQMAGDEYWHSILSSGDNAVMLLEVAGHAPLNTFGIFQTGQSGITHTQIFNGAAGSGASALLTVPTGAFGFYLEYKGKYFYSDPNLNGPIGGYDQLASYQGPFGGVTTVGGVLWDQSSYLLAWEDLPYASSDKDYNDMVLMIRVQEHQVPDSGATALMILGGLATLIGLRRKLR</sequence>
<evidence type="ECO:0000259" key="2">
    <source>
        <dbReference type="Pfam" id="PF13448"/>
    </source>
</evidence>
<evidence type="ECO:0000313" key="4">
    <source>
        <dbReference type="EMBL" id="RXK56670.1"/>
    </source>
</evidence>
<keyword evidence="1" id="KW-0732">Signal</keyword>
<protein>
    <submittedName>
        <fullName evidence="4">VPDSG-CTERM sorting domain-containing protein</fullName>
    </submittedName>
</protein>
<accession>A0A4Q1CCB8</accession>
<dbReference type="NCBIfam" id="TIGR03778">
    <property type="entry name" value="VPDSG_CTERM"/>
    <property type="match status" value="1"/>
</dbReference>
<organism evidence="4 5">
    <name type="scientific">Oleiharenicola lentus</name>
    <dbReference type="NCBI Taxonomy" id="2508720"/>
    <lineage>
        <taxon>Bacteria</taxon>
        <taxon>Pseudomonadati</taxon>
        <taxon>Verrucomicrobiota</taxon>
        <taxon>Opitutia</taxon>
        <taxon>Opitutales</taxon>
        <taxon>Opitutaceae</taxon>
        <taxon>Oleiharenicola</taxon>
    </lineage>
</organism>
<dbReference type="Proteomes" id="UP000290218">
    <property type="component" value="Unassembled WGS sequence"/>
</dbReference>
<evidence type="ECO:0000259" key="3">
    <source>
        <dbReference type="Pfam" id="PF18205"/>
    </source>
</evidence>
<comment type="caution">
    <text evidence="4">The sequence shown here is derived from an EMBL/GenBank/DDBJ whole genome shotgun (WGS) entry which is preliminary data.</text>
</comment>
<name>A0A4Q1CCB8_9BACT</name>